<dbReference type="Proteomes" id="UP000828390">
    <property type="component" value="Unassembled WGS sequence"/>
</dbReference>
<feature type="region of interest" description="Disordered" evidence="1">
    <location>
        <begin position="63"/>
        <end position="87"/>
    </location>
</feature>
<organism evidence="3 4">
    <name type="scientific">Dreissena polymorpha</name>
    <name type="common">Zebra mussel</name>
    <name type="synonym">Mytilus polymorpha</name>
    <dbReference type="NCBI Taxonomy" id="45954"/>
    <lineage>
        <taxon>Eukaryota</taxon>
        <taxon>Metazoa</taxon>
        <taxon>Spiralia</taxon>
        <taxon>Lophotrochozoa</taxon>
        <taxon>Mollusca</taxon>
        <taxon>Bivalvia</taxon>
        <taxon>Autobranchia</taxon>
        <taxon>Heteroconchia</taxon>
        <taxon>Euheterodonta</taxon>
        <taxon>Imparidentia</taxon>
        <taxon>Neoheterodontei</taxon>
        <taxon>Myida</taxon>
        <taxon>Dreissenoidea</taxon>
        <taxon>Dreissenidae</taxon>
        <taxon>Dreissena</taxon>
    </lineage>
</organism>
<reference evidence="3" key="2">
    <citation type="submission" date="2020-11" db="EMBL/GenBank/DDBJ databases">
        <authorList>
            <person name="McCartney M.A."/>
            <person name="Auch B."/>
            <person name="Kono T."/>
            <person name="Mallez S."/>
            <person name="Becker A."/>
            <person name="Gohl D.M."/>
            <person name="Silverstein K.A.T."/>
            <person name="Koren S."/>
            <person name="Bechman K.B."/>
            <person name="Herman A."/>
            <person name="Abrahante J.E."/>
            <person name="Garbe J."/>
        </authorList>
    </citation>
    <scope>NUCLEOTIDE SEQUENCE</scope>
    <source>
        <strain evidence="3">Duluth1</strain>
        <tissue evidence="3">Whole animal</tissue>
    </source>
</reference>
<dbReference type="EMBL" id="JAIWYP010000010">
    <property type="protein sequence ID" value="KAH3753378.1"/>
    <property type="molecule type" value="Genomic_DNA"/>
</dbReference>
<evidence type="ECO:0000313" key="4">
    <source>
        <dbReference type="Proteomes" id="UP000828390"/>
    </source>
</evidence>
<gene>
    <name evidence="3" type="ORF">DPMN_188014</name>
</gene>
<sequence>MLSAGASCHHLPELFVLVVLVLHVLEFHRPVGEADQEEGHGRPLPAACPGCLKPDSQKRRGSSFYGILPDLDPPTSHQVYHLKERKL</sequence>
<proteinExistence type="predicted"/>
<keyword evidence="2" id="KW-0732">Signal</keyword>
<reference evidence="3" key="1">
    <citation type="journal article" date="2019" name="bioRxiv">
        <title>The Genome of the Zebra Mussel, Dreissena polymorpha: A Resource for Invasive Species Research.</title>
        <authorList>
            <person name="McCartney M.A."/>
            <person name="Auch B."/>
            <person name="Kono T."/>
            <person name="Mallez S."/>
            <person name="Zhang Y."/>
            <person name="Obille A."/>
            <person name="Becker A."/>
            <person name="Abrahante J.E."/>
            <person name="Garbe J."/>
            <person name="Badalamenti J.P."/>
            <person name="Herman A."/>
            <person name="Mangelson H."/>
            <person name="Liachko I."/>
            <person name="Sullivan S."/>
            <person name="Sone E.D."/>
            <person name="Koren S."/>
            <person name="Silverstein K.A.T."/>
            <person name="Beckman K.B."/>
            <person name="Gohl D.M."/>
        </authorList>
    </citation>
    <scope>NUCLEOTIDE SEQUENCE</scope>
    <source>
        <strain evidence="3">Duluth1</strain>
        <tissue evidence="3">Whole animal</tissue>
    </source>
</reference>
<evidence type="ECO:0000313" key="3">
    <source>
        <dbReference type="EMBL" id="KAH3753378.1"/>
    </source>
</evidence>
<dbReference type="AlphaFoldDB" id="A0A9D4DQV3"/>
<keyword evidence="4" id="KW-1185">Reference proteome</keyword>
<comment type="caution">
    <text evidence="3">The sequence shown here is derived from an EMBL/GenBank/DDBJ whole genome shotgun (WGS) entry which is preliminary data.</text>
</comment>
<evidence type="ECO:0000256" key="1">
    <source>
        <dbReference type="SAM" id="MobiDB-lite"/>
    </source>
</evidence>
<protein>
    <recommendedName>
        <fullName evidence="5">Secreted protein</fullName>
    </recommendedName>
</protein>
<feature type="signal peptide" evidence="2">
    <location>
        <begin position="1"/>
        <end position="34"/>
    </location>
</feature>
<feature type="chain" id="PRO_5038602143" description="Secreted protein" evidence="2">
    <location>
        <begin position="35"/>
        <end position="87"/>
    </location>
</feature>
<name>A0A9D4DQV3_DREPO</name>
<evidence type="ECO:0000256" key="2">
    <source>
        <dbReference type="SAM" id="SignalP"/>
    </source>
</evidence>
<accession>A0A9D4DQV3</accession>
<evidence type="ECO:0008006" key="5">
    <source>
        <dbReference type="Google" id="ProtNLM"/>
    </source>
</evidence>